<protein>
    <submittedName>
        <fullName evidence="2">Uncharacterized protein</fullName>
    </submittedName>
</protein>
<comment type="caution">
    <text evidence="2">The sequence shown here is derived from an EMBL/GenBank/DDBJ whole genome shotgun (WGS) entry which is preliminary data.</text>
</comment>
<evidence type="ECO:0000313" key="2">
    <source>
        <dbReference type="EMBL" id="MBB1161780.1"/>
    </source>
</evidence>
<keyword evidence="1" id="KW-0812">Transmembrane</keyword>
<organism evidence="2 3">
    <name type="scientific">Aquariibacter albus</name>
    <dbReference type="NCBI Taxonomy" id="2759899"/>
    <lineage>
        <taxon>Bacteria</taxon>
        <taxon>Pseudomonadati</taxon>
        <taxon>Pseudomonadota</taxon>
        <taxon>Betaproteobacteria</taxon>
        <taxon>Burkholderiales</taxon>
        <taxon>Sphaerotilaceae</taxon>
        <taxon>Aquariibacter</taxon>
    </lineage>
</organism>
<reference evidence="2 3" key="1">
    <citation type="submission" date="2020-08" db="EMBL/GenBank/DDBJ databases">
        <title>Aquariorum lacteus gen. nov., sp. nov., a new member of the family Comamonadaceae, isolated from freshwater aquarium.</title>
        <authorList>
            <person name="Chun S.-J."/>
        </authorList>
    </citation>
    <scope>NUCLEOTIDE SEQUENCE [LARGE SCALE GENOMIC DNA]</scope>
    <source>
        <strain evidence="2 3">SJAQ100</strain>
    </source>
</reference>
<feature type="transmembrane region" description="Helical" evidence="1">
    <location>
        <begin position="37"/>
        <end position="56"/>
    </location>
</feature>
<proteinExistence type="predicted"/>
<sequence length="169" mass="19557">MTTPFRLGRRQSYQWWFTGTAVAAGLGFYLLPTEKQTPELLISLLGSIAAFFHFLFAQHNSNTERFVALFKEFNARFDALNDDLNRIRELPANALMEPKDKQRLYDYFNLCAEEYLYFKGGYIDAEVWSSWLRGMAYFASSDGIRPIWDKELQQGSYYGFKLSLLPAAA</sequence>
<name>A0A839HQR3_9BURK</name>
<dbReference type="RefSeq" id="WP_182662821.1">
    <property type="nucleotide sequence ID" value="NZ_JACIVI010000001.1"/>
</dbReference>
<evidence type="ECO:0000256" key="1">
    <source>
        <dbReference type="SAM" id="Phobius"/>
    </source>
</evidence>
<evidence type="ECO:0000313" key="3">
    <source>
        <dbReference type="Proteomes" id="UP000586093"/>
    </source>
</evidence>
<keyword evidence="1" id="KW-1133">Transmembrane helix</keyword>
<dbReference type="Proteomes" id="UP000586093">
    <property type="component" value="Unassembled WGS sequence"/>
</dbReference>
<keyword evidence="3" id="KW-1185">Reference proteome</keyword>
<dbReference type="AlphaFoldDB" id="A0A839HQR3"/>
<gene>
    <name evidence="2" type="ORF">H4F90_07300</name>
</gene>
<dbReference type="EMBL" id="JACIVI010000001">
    <property type="protein sequence ID" value="MBB1161780.1"/>
    <property type="molecule type" value="Genomic_DNA"/>
</dbReference>
<keyword evidence="1" id="KW-0472">Membrane</keyword>
<accession>A0A839HQR3</accession>
<feature type="transmembrane region" description="Helical" evidence="1">
    <location>
        <begin position="12"/>
        <end position="31"/>
    </location>
</feature>